<evidence type="ECO:0000256" key="1">
    <source>
        <dbReference type="ARBA" id="ARBA00010529"/>
    </source>
</evidence>
<organism evidence="5 6">
    <name type="scientific">Algoriphagus lacus</name>
    <dbReference type="NCBI Taxonomy" id="2056311"/>
    <lineage>
        <taxon>Bacteria</taxon>
        <taxon>Pseudomonadati</taxon>
        <taxon>Bacteroidota</taxon>
        <taxon>Cytophagia</taxon>
        <taxon>Cytophagales</taxon>
        <taxon>Cyclobacteriaceae</taxon>
        <taxon>Algoriphagus</taxon>
    </lineage>
</organism>
<proteinExistence type="inferred from homology"/>
<reference evidence="5 6" key="1">
    <citation type="submission" date="2018-09" db="EMBL/GenBank/DDBJ databases">
        <authorList>
            <person name="Wang X."/>
            <person name="Du Z."/>
        </authorList>
    </citation>
    <scope>NUCLEOTIDE SEQUENCE [LARGE SCALE GENOMIC DNA]</scope>
    <source>
        <strain evidence="5 6">N3</strain>
    </source>
</reference>
<dbReference type="OrthoDB" id="9799835at2"/>
<evidence type="ECO:0000256" key="2">
    <source>
        <dbReference type="ARBA" id="ARBA00023067"/>
    </source>
</evidence>
<accession>A0A418PQT4</accession>
<dbReference type="RefSeq" id="WP_119478460.1">
    <property type="nucleotide sequence ID" value="NZ_QXML01000006.1"/>
</dbReference>
<dbReference type="SMART" id="SM00411">
    <property type="entry name" value="BHL"/>
    <property type="match status" value="1"/>
</dbReference>
<dbReference type="InterPro" id="IPR010992">
    <property type="entry name" value="IHF-like_DNA-bd_dom_sf"/>
</dbReference>
<dbReference type="AlphaFoldDB" id="A0A418PQT4"/>
<dbReference type="PRINTS" id="PR01727">
    <property type="entry name" value="DNABINDINGHU"/>
</dbReference>
<dbReference type="Proteomes" id="UP000283522">
    <property type="component" value="Unassembled WGS sequence"/>
</dbReference>
<dbReference type="Pfam" id="PF00216">
    <property type="entry name" value="Bac_DNA_binding"/>
    <property type="match status" value="1"/>
</dbReference>
<evidence type="ECO:0000313" key="6">
    <source>
        <dbReference type="Proteomes" id="UP000283522"/>
    </source>
</evidence>
<dbReference type="InterPro" id="IPR020816">
    <property type="entry name" value="Histone-like_DNA-bd_CS"/>
</dbReference>
<name>A0A418PQT4_9BACT</name>
<keyword evidence="2" id="KW-0226">DNA condensation</keyword>
<evidence type="ECO:0000256" key="3">
    <source>
        <dbReference type="ARBA" id="ARBA00023125"/>
    </source>
</evidence>
<dbReference type="SUPFAM" id="SSF47729">
    <property type="entry name" value="IHF-like DNA-binding proteins"/>
    <property type="match status" value="1"/>
</dbReference>
<dbReference type="GO" id="GO:0030261">
    <property type="term" value="P:chromosome condensation"/>
    <property type="evidence" value="ECO:0007669"/>
    <property type="project" value="UniProtKB-KW"/>
</dbReference>
<protein>
    <submittedName>
        <fullName evidence="5">HU family DNA-binding protein</fullName>
    </submittedName>
</protein>
<comment type="caution">
    <text evidence="5">The sequence shown here is derived from an EMBL/GenBank/DDBJ whole genome shotgun (WGS) entry which is preliminary data.</text>
</comment>
<sequence length="90" mass="9713">MNKSELIEVVAKEAGLSKATVSKVINSYHKAVQVAMSQGDKVTLPGFGTFQVSERKERSGRNPRTGDPMTIAAAKLPRFKPGKLLKDSLA</sequence>
<dbReference type="PANTHER" id="PTHR33175">
    <property type="entry name" value="DNA-BINDING PROTEIN HU"/>
    <property type="match status" value="1"/>
</dbReference>
<dbReference type="CDD" id="cd13831">
    <property type="entry name" value="HU"/>
    <property type="match status" value="1"/>
</dbReference>
<dbReference type="EMBL" id="QXML01000006">
    <property type="protein sequence ID" value="RIW14663.1"/>
    <property type="molecule type" value="Genomic_DNA"/>
</dbReference>
<evidence type="ECO:0000256" key="4">
    <source>
        <dbReference type="RuleBase" id="RU003939"/>
    </source>
</evidence>
<dbReference type="InterPro" id="IPR000119">
    <property type="entry name" value="Hist_DNA-bd"/>
</dbReference>
<dbReference type="GO" id="GO:0003677">
    <property type="term" value="F:DNA binding"/>
    <property type="evidence" value="ECO:0007669"/>
    <property type="project" value="UniProtKB-KW"/>
</dbReference>
<keyword evidence="6" id="KW-1185">Reference proteome</keyword>
<dbReference type="PROSITE" id="PS00045">
    <property type="entry name" value="HISTONE_LIKE"/>
    <property type="match status" value="1"/>
</dbReference>
<gene>
    <name evidence="5" type="ORF">D0X99_13835</name>
</gene>
<dbReference type="PANTHER" id="PTHR33175:SF3">
    <property type="entry name" value="DNA-BINDING PROTEIN HU-BETA"/>
    <property type="match status" value="1"/>
</dbReference>
<keyword evidence="3 5" id="KW-0238">DNA-binding</keyword>
<dbReference type="Gene3D" id="4.10.520.10">
    <property type="entry name" value="IHF-like DNA-binding proteins"/>
    <property type="match status" value="1"/>
</dbReference>
<dbReference type="GO" id="GO:0030527">
    <property type="term" value="F:structural constituent of chromatin"/>
    <property type="evidence" value="ECO:0007669"/>
    <property type="project" value="InterPro"/>
</dbReference>
<dbReference type="GO" id="GO:0005829">
    <property type="term" value="C:cytosol"/>
    <property type="evidence" value="ECO:0007669"/>
    <property type="project" value="TreeGrafter"/>
</dbReference>
<evidence type="ECO:0000313" key="5">
    <source>
        <dbReference type="EMBL" id="RIW14663.1"/>
    </source>
</evidence>
<comment type="similarity">
    <text evidence="1 4">Belongs to the bacterial histone-like protein family.</text>
</comment>